<dbReference type="Proteomes" id="UP000324897">
    <property type="component" value="Chromosome 4"/>
</dbReference>
<keyword evidence="2" id="KW-1185">Reference proteome</keyword>
<dbReference type="Gramene" id="TVU41815">
    <property type="protein sequence ID" value="TVU41815"/>
    <property type="gene ID" value="EJB05_15367"/>
</dbReference>
<reference evidence="1 2" key="1">
    <citation type="journal article" date="2019" name="Sci. Rep.">
        <title>A high-quality genome of Eragrostis curvula grass provides insights into Poaceae evolution and supports new strategies to enhance forage quality.</title>
        <authorList>
            <person name="Carballo J."/>
            <person name="Santos B.A.C.M."/>
            <person name="Zappacosta D."/>
            <person name="Garbus I."/>
            <person name="Selva J.P."/>
            <person name="Gallo C.A."/>
            <person name="Diaz A."/>
            <person name="Albertini E."/>
            <person name="Caccamo M."/>
            <person name="Echenique V."/>
        </authorList>
    </citation>
    <scope>NUCLEOTIDE SEQUENCE [LARGE SCALE GENOMIC DNA]</scope>
    <source>
        <strain evidence="2">cv. Victoria</strain>
        <tissue evidence="1">Leaf</tissue>
    </source>
</reference>
<gene>
    <name evidence="1" type="ORF">EJB05_15367</name>
</gene>
<dbReference type="AlphaFoldDB" id="A0A5J9W1P9"/>
<sequence>MMEKYFPLSPTFTTLPELIFSAKMTTSMLKKTTSAPSTKPTTPIESGLSEIGSVVVVSSMTLRCFHPAEPSTPASCHDHRWRLRSSTPTNPNLPSSTITKVPISSYSSGTSITEKPVPAKSYLRMKMPWATMK</sequence>
<evidence type="ECO:0000313" key="2">
    <source>
        <dbReference type="Proteomes" id="UP000324897"/>
    </source>
</evidence>
<proteinExistence type="predicted"/>
<protein>
    <submittedName>
        <fullName evidence="1">Uncharacterized protein</fullName>
    </submittedName>
</protein>
<organism evidence="1 2">
    <name type="scientific">Eragrostis curvula</name>
    <name type="common">weeping love grass</name>
    <dbReference type="NCBI Taxonomy" id="38414"/>
    <lineage>
        <taxon>Eukaryota</taxon>
        <taxon>Viridiplantae</taxon>
        <taxon>Streptophyta</taxon>
        <taxon>Embryophyta</taxon>
        <taxon>Tracheophyta</taxon>
        <taxon>Spermatophyta</taxon>
        <taxon>Magnoliopsida</taxon>
        <taxon>Liliopsida</taxon>
        <taxon>Poales</taxon>
        <taxon>Poaceae</taxon>
        <taxon>PACMAD clade</taxon>
        <taxon>Chloridoideae</taxon>
        <taxon>Eragrostideae</taxon>
        <taxon>Eragrostidinae</taxon>
        <taxon>Eragrostis</taxon>
    </lineage>
</organism>
<name>A0A5J9W1P9_9POAL</name>
<accession>A0A5J9W1P9</accession>
<comment type="caution">
    <text evidence="1">The sequence shown here is derived from an EMBL/GenBank/DDBJ whole genome shotgun (WGS) entry which is preliminary data.</text>
</comment>
<dbReference type="EMBL" id="RWGY01000007">
    <property type="protein sequence ID" value="TVU41815.1"/>
    <property type="molecule type" value="Genomic_DNA"/>
</dbReference>
<evidence type="ECO:0000313" key="1">
    <source>
        <dbReference type="EMBL" id="TVU41815.1"/>
    </source>
</evidence>